<feature type="domain" description="Integrator complex subunit 1 INTS2-binding" evidence="2">
    <location>
        <begin position="932"/>
        <end position="1238"/>
    </location>
</feature>
<keyword evidence="3" id="KW-1185">Reference proteome</keyword>
<dbReference type="GO" id="GO:0032039">
    <property type="term" value="C:integrator complex"/>
    <property type="evidence" value="ECO:0007669"/>
    <property type="project" value="InterPro"/>
</dbReference>
<evidence type="ECO:0000313" key="4">
    <source>
        <dbReference type="WBParaSite" id="SMUV_0000520801-mRNA-1"/>
    </source>
</evidence>
<dbReference type="GO" id="GO:0034474">
    <property type="term" value="P:U2 snRNA 3'-end processing"/>
    <property type="evidence" value="ECO:0007669"/>
    <property type="project" value="InterPro"/>
</dbReference>
<sequence>MSKHGMKSKANLPAGGFVALGRDNTSDLPTSRLKTQASSKKELQVSGSILKRARVNFGSNVPSTSAPLKRYVHNDSNWKKFCSEVKVDSRNLLGNLEAAFEKQKPHKAGRIVCAAIRELIDCRTDGGTPSVDPLLLSSLYLFSKRHSTFLCVSKSNFDLQAEIIDALCSVLTSVTSSSPPNLCFASSCKLRLLVLFNILRESEHWNWTLVDCFIDDSFHERRWVDNSAAAPLVTNLLTAFGTKIPSESLYNACELRYPDRFLHLMPNINRFNNVTDKRAKLTLLIDNIKEICERKGESAPKSLLKTMCSCSGFPEVRLLASKKMDSWLQNGKLQRHAMELMIWVSCNMGNSFAEEDTDALNYLLKLRSLKSKQINSLFNVALREIMNSDNDVLSIIMKLLLANEFSSNRFPFNMTIIHTLFSFDSVAASKVLAREICSVLAAKEEYLRVTRIFLREFARSLMRVHFDFVLFTEHLFTAVIDSFTSTTIPDFMFKSLIDVCAFLPFISLSPAVRESLQVKRGISSNSLQNSTEAVKNFLADLSKFFEICSEFLAKHYDLCKDVGPQPQPARLFVYSYYRLFYFAPVDYYSSTDGWPAEAEATQYIRAFSEAPLTEKLLMSVLEAAGDQQVPIEAPDAIDLVQNFTKRAYLTSVVSGNTSLVPISSIKTVDELFNTTFYRPPSKFQISLEQLPSLAVKLLYWNAWLITVMWVAMNKGVLIKKCYAEFPTLKVILQMILTRDYHYPPSSMDPDSAKQLIETDERELTLEREFIKKLEARLAGYEVNESESMLLGKLCILAPRFKHNLIKTTLFRDVSRRPSDDFLRDLAKLNDELDLSRSLSECRDPDLLSDIIRSQGSLQALRPILSLVDSNENSITYLPLECICELFIHSLLSSFPNSITKDKKLSNEKLCIMKNRLRSALRGTGEEKDSSFQVLQYFITRLGASVAVERTCAAHSLALFLQPDANALILPVNGDASFTKFLYLVNGFDQFKQKICCWIAQLCPIETDLKRLSEYIAFLIKYGDLSSIHLVACCLSSTVNRFESEFEEDNICDLALSFYEKYLNNAEKPEAKWSNEVELSLPSHCKRILMSVEGKPKVEIVSCAVSGIIQLLCCRWNNFDSDAKNRLMDVWFPTDRQKPKLVVEKGNEEELLSPSLKLKMITSAEKRIADFALDEITRIEDAVKYIKSYGLTKYSCTKILTILDNCEGIFSESFLIAAREAVPFILSYKKKGVSGGDKFLNRLNEQKTSESGIKMEVDEDELQFMLDKPPCTNETISSVECWQSMNSDKVVSCFEKLLSMKDPLISDWSAAILRVRDDASIARGVLSLLRQKLNNTANEKVVSSFLLAAQEIQIKDDGFRNDLLLLANQILKRNDIPDSLKQLFNLVGKDCDLKVKNFYQKEQTEVAEQNAVEILRQLTTQSISDERQHFLLHEFLCLCPELIPNHEEEEETLYEVVAILFSKTVPVYDYIISLMPVRCSAKTISKILSCLLESHNSSLSSKSIMAAVISSLNLARPFPLTRGHCAVLVEYILDELQRDYSTMNKMTLFLDNLAKHHEDLVCVLLSTFSEILTSSAASVRKRLVKQIVTRFRTMYPGKLYVVSH</sequence>
<dbReference type="InterPro" id="IPR022145">
    <property type="entry name" value="INTS1_RPB2-bd"/>
</dbReference>
<proteinExistence type="predicted"/>
<dbReference type="STRING" id="451379.A0A0N5AL16"/>
<evidence type="ECO:0000259" key="1">
    <source>
        <dbReference type="Pfam" id="PF12432"/>
    </source>
</evidence>
<dbReference type="InterPro" id="IPR053966">
    <property type="entry name" value="INTS1_INTS2-bd"/>
</dbReference>
<feature type="domain" description="Integrator complex subunit 1 RPB2-binding" evidence="1">
    <location>
        <begin position="286"/>
        <end position="433"/>
    </location>
</feature>
<dbReference type="PANTHER" id="PTHR21224:SF1">
    <property type="entry name" value="INTEGRATOR COMPLEX SUBUNIT 1"/>
    <property type="match status" value="1"/>
</dbReference>
<dbReference type="WBParaSite" id="SMUV_0000520801-mRNA-1">
    <property type="protein sequence ID" value="SMUV_0000520801-mRNA-1"/>
    <property type="gene ID" value="SMUV_0000520801"/>
</dbReference>
<protein>
    <submittedName>
        <fullName evidence="4">DUF3677 domain-containing protein</fullName>
    </submittedName>
</protein>
<dbReference type="PANTHER" id="PTHR21224">
    <property type="entry name" value="INTEGRATOR COMPLEX SUBUNIT 1"/>
    <property type="match status" value="1"/>
</dbReference>
<accession>A0A0N5AL16</accession>
<reference evidence="4" key="1">
    <citation type="submission" date="2017-02" db="UniProtKB">
        <authorList>
            <consortium name="WormBaseParasite"/>
        </authorList>
    </citation>
    <scope>IDENTIFICATION</scope>
</reference>
<organism evidence="3 4">
    <name type="scientific">Syphacia muris</name>
    <dbReference type="NCBI Taxonomy" id="451379"/>
    <lineage>
        <taxon>Eukaryota</taxon>
        <taxon>Metazoa</taxon>
        <taxon>Ecdysozoa</taxon>
        <taxon>Nematoda</taxon>
        <taxon>Chromadorea</taxon>
        <taxon>Rhabditida</taxon>
        <taxon>Spirurina</taxon>
        <taxon>Oxyuridomorpha</taxon>
        <taxon>Oxyuroidea</taxon>
        <taxon>Oxyuridae</taxon>
        <taxon>Syphacia</taxon>
    </lineage>
</organism>
<name>A0A0N5AL16_9BILA</name>
<evidence type="ECO:0000313" key="3">
    <source>
        <dbReference type="Proteomes" id="UP000046393"/>
    </source>
</evidence>
<dbReference type="InterPro" id="IPR038902">
    <property type="entry name" value="INTS1"/>
</dbReference>
<evidence type="ECO:0000259" key="2">
    <source>
        <dbReference type="Pfam" id="PF22929"/>
    </source>
</evidence>
<dbReference type="Pfam" id="PF12432">
    <property type="entry name" value="INTS1_RP2B-bd"/>
    <property type="match status" value="1"/>
</dbReference>
<dbReference type="Pfam" id="PF22929">
    <property type="entry name" value="INTS1_INTS2-bd"/>
    <property type="match status" value="1"/>
</dbReference>
<dbReference type="Proteomes" id="UP000046393">
    <property type="component" value="Unplaced"/>
</dbReference>